<dbReference type="Gene3D" id="3.40.50.10860">
    <property type="entry name" value="Leucine Dehydrogenase, chain A, domain 1"/>
    <property type="match status" value="1"/>
</dbReference>
<dbReference type="Pfam" id="PF08501">
    <property type="entry name" value="Shikimate_dh_N"/>
    <property type="match status" value="1"/>
</dbReference>
<feature type="binding site" evidence="7">
    <location>
        <position position="218"/>
    </location>
    <ligand>
        <name>shikimate</name>
        <dbReference type="ChEBI" id="CHEBI:36208"/>
    </ligand>
</feature>
<dbReference type="Gene3D" id="3.40.50.720">
    <property type="entry name" value="NAD(P)-binding Rossmann-like Domain"/>
    <property type="match status" value="1"/>
</dbReference>
<keyword evidence="6 7" id="KW-0057">Aromatic amino acid biosynthesis</keyword>
<feature type="binding site" evidence="7">
    <location>
        <position position="60"/>
    </location>
    <ligand>
        <name>shikimate</name>
        <dbReference type="ChEBI" id="CHEBI:36208"/>
    </ligand>
</feature>
<feature type="domain" description="Shikimate dehydrogenase substrate binding N-terminal" evidence="8">
    <location>
        <begin position="7"/>
        <end position="87"/>
    </location>
</feature>
<dbReference type="PANTHER" id="PTHR21089:SF1">
    <property type="entry name" value="BIFUNCTIONAL 3-DEHYDROQUINATE DEHYDRATASE_SHIKIMATE DEHYDROGENASE, CHLOROPLASTIC"/>
    <property type="match status" value="1"/>
</dbReference>
<evidence type="ECO:0000256" key="2">
    <source>
        <dbReference type="ARBA" id="ARBA00012962"/>
    </source>
</evidence>
<feature type="binding site" evidence="7">
    <location>
        <position position="85"/>
    </location>
    <ligand>
        <name>shikimate</name>
        <dbReference type="ChEBI" id="CHEBI:36208"/>
    </ligand>
</feature>
<comment type="pathway">
    <text evidence="1 7">Metabolic intermediate biosynthesis; chorismate biosynthesis; chorismate from D-erythrose 4-phosphate and phosphoenolpyruvate: step 4/7.</text>
</comment>
<sequence length="281" mass="29760">MNRKFVVIGSPLGHSMSPFIHEKLFAKKGISATYGMREIPPGQLMEHKEALAALDGFNITIPHKEAVIPLLDGLDNRAALYGAVNTVRCENGRMTGYNTDCAGFLRALAGASISLKGRVAVLGAGGAARMMVFEAAEAGAKVTIAARPSGLARAQAVKREAEEKLCGACVEVTTLQQLQGDFDLLCNGTPVGMSPHPEGCPVDPAVLDRVGAVFDAVYNPADTVLLREAAKRGIPAVGGMPMLVWQAAAAQEMWFPVSFTQEEAADVIEEAGEELRRKSGK</sequence>
<dbReference type="NCBIfam" id="TIGR00507">
    <property type="entry name" value="aroE"/>
    <property type="match status" value="1"/>
</dbReference>
<feature type="active site" description="Proton acceptor" evidence="7">
    <location>
        <position position="64"/>
    </location>
</feature>
<comment type="caution">
    <text evidence="7">Lacks conserved residue(s) required for the propagation of feature annotation.</text>
</comment>
<proteinExistence type="inferred from homology"/>
<dbReference type="EC" id="1.1.1.25" evidence="2 7"/>
<dbReference type="HAMAP" id="MF_00222">
    <property type="entry name" value="Shikimate_DH_AroE"/>
    <property type="match status" value="1"/>
</dbReference>
<name>A0ABV1DXV5_9FIRM</name>
<dbReference type="EMBL" id="JBBMFD010000003">
    <property type="protein sequence ID" value="MEQ2439876.1"/>
    <property type="molecule type" value="Genomic_DNA"/>
</dbReference>
<feature type="binding site" evidence="7">
    <location>
        <position position="239"/>
    </location>
    <ligand>
        <name>NADP(+)</name>
        <dbReference type="ChEBI" id="CHEBI:58349"/>
    </ligand>
</feature>
<dbReference type="InterPro" id="IPR022893">
    <property type="entry name" value="Shikimate_DH_fam"/>
</dbReference>
<keyword evidence="5 7" id="KW-0560">Oxidoreductase</keyword>
<accession>A0ABV1DXV5</accession>
<evidence type="ECO:0000256" key="7">
    <source>
        <dbReference type="HAMAP-Rule" id="MF_00222"/>
    </source>
</evidence>
<comment type="similarity">
    <text evidence="7">Belongs to the shikimate dehydrogenase family.</text>
</comment>
<feature type="binding site" evidence="7">
    <location>
        <position position="216"/>
    </location>
    <ligand>
        <name>NADP(+)</name>
        <dbReference type="ChEBI" id="CHEBI:58349"/>
    </ligand>
</feature>
<evidence type="ECO:0000313" key="10">
    <source>
        <dbReference type="Proteomes" id="UP001489509"/>
    </source>
</evidence>
<keyword evidence="10" id="KW-1185">Reference proteome</keyword>
<dbReference type="RefSeq" id="WP_349218142.1">
    <property type="nucleotide sequence ID" value="NZ_JBBMFD010000003.1"/>
</dbReference>
<feature type="binding site" evidence="7">
    <location>
        <begin position="15"/>
        <end position="17"/>
    </location>
    <ligand>
        <name>shikimate</name>
        <dbReference type="ChEBI" id="CHEBI:36208"/>
    </ligand>
</feature>
<dbReference type="InterPro" id="IPR046346">
    <property type="entry name" value="Aminoacid_DH-like_N_sf"/>
</dbReference>
<comment type="subunit">
    <text evidence="7">Homodimer.</text>
</comment>
<comment type="function">
    <text evidence="7">Involved in the biosynthesis of the chorismate, which leads to the biosynthesis of aromatic amino acids. Catalyzes the reversible NADPH linked reduction of 3-dehydroshikimate (DHSA) to yield shikimate (SA).</text>
</comment>
<dbReference type="InterPro" id="IPR013708">
    <property type="entry name" value="Shikimate_DH-bd_N"/>
</dbReference>
<evidence type="ECO:0000256" key="4">
    <source>
        <dbReference type="ARBA" id="ARBA00022857"/>
    </source>
</evidence>
<reference evidence="9 10" key="1">
    <citation type="submission" date="2024-03" db="EMBL/GenBank/DDBJ databases">
        <title>Human intestinal bacterial collection.</title>
        <authorList>
            <person name="Pauvert C."/>
            <person name="Hitch T.C.A."/>
            <person name="Clavel T."/>
        </authorList>
    </citation>
    <scope>NUCLEOTIDE SEQUENCE [LARGE SCALE GENOMIC DNA]</scope>
    <source>
        <strain evidence="9 10">CLA-JM-H44</strain>
    </source>
</reference>
<evidence type="ECO:0000313" key="9">
    <source>
        <dbReference type="EMBL" id="MEQ2439876.1"/>
    </source>
</evidence>
<evidence type="ECO:0000256" key="3">
    <source>
        <dbReference type="ARBA" id="ARBA00022605"/>
    </source>
</evidence>
<organism evidence="9 10">
    <name type="scientific">Solibaculum intestinale</name>
    <dbReference type="NCBI Taxonomy" id="3133165"/>
    <lineage>
        <taxon>Bacteria</taxon>
        <taxon>Bacillati</taxon>
        <taxon>Bacillota</taxon>
        <taxon>Clostridia</taxon>
        <taxon>Eubacteriales</taxon>
        <taxon>Oscillospiraceae</taxon>
        <taxon>Solibaculum</taxon>
    </lineage>
</organism>
<dbReference type="PANTHER" id="PTHR21089">
    <property type="entry name" value="SHIKIMATE DEHYDROGENASE"/>
    <property type="match status" value="1"/>
</dbReference>
<evidence type="ECO:0000256" key="1">
    <source>
        <dbReference type="ARBA" id="ARBA00004871"/>
    </source>
</evidence>
<dbReference type="Proteomes" id="UP001489509">
    <property type="component" value="Unassembled WGS sequence"/>
</dbReference>
<evidence type="ECO:0000256" key="6">
    <source>
        <dbReference type="ARBA" id="ARBA00023141"/>
    </source>
</evidence>
<evidence type="ECO:0000259" key="8">
    <source>
        <dbReference type="Pfam" id="PF08501"/>
    </source>
</evidence>
<comment type="catalytic activity">
    <reaction evidence="7">
        <text>shikimate + NADP(+) = 3-dehydroshikimate + NADPH + H(+)</text>
        <dbReference type="Rhea" id="RHEA:17737"/>
        <dbReference type="ChEBI" id="CHEBI:15378"/>
        <dbReference type="ChEBI" id="CHEBI:16630"/>
        <dbReference type="ChEBI" id="CHEBI:36208"/>
        <dbReference type="ChEBI" id="CHEBI:57783"/>
        <dbReference type="ChEBI" id="CHEBI:58349"/>
        <dbReference type="EC" id="1.1.1.25"/>
    </reaction>
</comment>
<dbReference type="InterPro" id="IPR036291">
    <property type="entry name" value="NAD(P)-bd_dom_sf"/>
</dbReference>
<dbReference type="InterPro" id="IPR011342">
    <property type="entry name" value="Shikimate_DH"/>
</dbReference>
<evidence type="ECO:0000256" key="5">
    <source>
        <dbReference type="ARBA" id="ARBA00023002"/>
    </source>
</evidence>
<feature type="binding site" evidence="7">
    <location>
        <begin position="123"/>
        <end position="127"/>
    </location>
    <ligand>
        <name>NADP(+)</name>
        <dbReference type="ChEBI" id="CHEBI:58349"/>
    </ligand>
</feature>
<protein>
    <recommendedName>
        <fullName evidence="2 7">Shikimate dehydrogenase (NADP(+))</fullName>
        <shortName evidence="7">SDH</shortName>
        <ecNumber evidence="2 7">1.1.1.25</ecNumber>
    </recommendedName>
</protein>
<gene>
    <name evidence="7 9" type="primary">aroE</name>
    <name evidence="9" type="ORF">WMO26_03435</name>
</gene>
<keyword evidence="3 7" id="KW-0028">Amino-acid biosynthesis</keyword>
<dbReference type="GO" id="GO:0004764">
    <property type="term" value="F:shikimate 3-dehydrogenase (NADP+) activity"/>
    <property type="evidence" value="ECO:0007669"/>
    <property type="project" value="UniProtKB-EC"/>
</dbReference>
<comment type="caution">
    <text evidence="9">The sequence shown here is derived from an EMBL/GenBank/DDBJ whole genome shotgun (WGS) entry which is preliminary data.</text>
</comment>
<dbReference type="CDD" id="cd01065">
    <property type="entry name" value="NAD_bind_Shikimate_DH"/>
    <property type="match status" value="1"/>
</dbReference>
<feature type="binding site" evidence="7">
    <location>
        <position position="100"/>
    </location>
    <ligand>
        <name>shikimate</name>
        <dbReference type="ChEBI" id="CHEBI:36208"/>
    </ligand>
</feature>
<keyword evidence="4 7" id="KW-0521">NADP</keyword>
<feature type="binding site" evidence="7">
    <location>
        <position position="246"/>
    </location>
    <ligand>
        <name>shikimate</name>
        <dbReference type="ChEBI" id="CHEBI:36208"/>
    </ligand>
</feature>
<dbReference type="SUPFAM" id="SSF51735">
    <property type="entry name" value="NAD(P)-binding Rossmann-fold domains"/>
    <property type="match status" value="1"/>
</dbReference>
<dbReference type="SUPFAM" id="SSF53223">
    <property type="entry name" value="Aminoacid dehydrogenase-like, N-terminal domain"/>
    <property type="match status" value="1"/>
</dbReference>